<evidence type="ECO:0000313" key="1">
    <source>
        <dbReference type="EMBL" id="MBE9119037.1"/>
    </source>
</evidence>
<gene>
    <name evidence="1" type="ORF">IQ249_24410</name>
</gene>
<sequence>MIDTIGRWFKGLFSSSSETQEAAKGSSVEEARSLSDSDYEFLFEQLLEGVGHGWQAPRIQRFFEQLGEQGRHDLWIDWMHRFATKVLASPSPQKELSERLILLANQTQYLPKLNEVGAMAYAIAQKLQQRQSQNPIWEYEGADSGGNASEQGQQVETLTMDELLARLQQDEALARQVALQLGLESSDPSAILKALIDQAQAGSEGEMR</sequence>
<dbReference type="RefSeq" id="WP_194032129.1">
    <property type="nucleotide sequence ID" value="NZ_JADEWZ010000075.1"/>
</dbReference>
<dbReference type="Proteomes" id="UP000654482">
    <property type="component" value="Unassembled WGS sequence"/>
</dbReference>
<reference evidence="1" key="1">
    <citation type="submission" date="2020-10" db="EMBL/GenBank/DDBJ databases">
        <authorList>
            <person name="Castelo-Branco R."/>
            <person name="Eusebio N."/>
            <person name="Adriana R."/>
            <person name="Vieira A."/>
            <person name="Brugerolle De Fraissinette N."/>
            <person name="Rezende De Castro R."/>
            <person name="Schneider M.P."/>
            <person name="Vasconcelos V."/>
            <person name="Leao P.N."/>
        </authorList>
    </citation>
    <scope>NUCLEOTIDE SEQUENCE</scope>
    <source>
        <strain evidence="1">LEGE 07157</strain>
    </source>
</reference>
<organism evidence="1 2">
    <name type="scientific">Lusitaniella coriacea LEGE 07157</name>
    <dbReference type="NCBI Taxonomy" id="945747"/>
    <lineage>
        <taxon>Bacteria</taxon>
        <taxon>Bacillati</taxon>
        <taxon>Cyanobacteriota</taxon>
        <taxon>Cyanophyceae</taxon>
        <taxon>Spirulinales</taxon>
        <taxon>Lusitaniellaceae</taxon>
        <taxon>Lusitaniella</taxon>
    </lineage>
</organism>
<keyword evidence="2" id="KW-1185">Reference proteome</keyword>
<name>A0A8J7E397_9CYAN</name>
<comment type="caution">
    <text evidence="1">The sequence shown here is derived from an EMBL/GenBank/DDBJ whole genome shotgun (WGS) entry which is preliminary data.</text>
</comment>
<evidence type="ECO:0000313" key="2">
    <source>
        <dbReference type="Proteomes" id="UP000654482"/>
    </source>
</evidence>
<proteinExistence type="predicted"/>
<protein>
    <submittedName>
        <fullName evidence="1">Uncharacterized protein</fullName>
    </submittedName>
</protein>
<dbReference type="EMBL" id="JADEWZ010000075">
    <property type="protein sequence ID" value="MBE9119037.1"/>
    <property type="molecule type" value="Genomic_DNA"/>
</dbReference>
<dbReference type="AlphaFoldDB" id="A0A8J7E397"/>
<accession>A0A8J7E397</accession>